<name>A0A174RRS7_BACT4</name>
<reference evidence="2 3" key="1">
    <citation type="submission" date="2015-09" db="EMBL/GenBank/DDBJ databases">
        <authorList>
            <consortium name="Pathogen Informatics"/>
        </authorList>
    </citation>
    <scope>NUCLEOTIDE SEQUENCE [LARGE SCALE GENOMIC DNA]</scope>
    <source>
        <strain evidence="2 3">2789STDY5834899</strain>
    </source>
</reference>
<feature type="transmembrane region" description="Helical" evidence="1">
    <location>
        <begin position="16"/>
        <end position="35"/>
    </location>
</feature>
<proteinExistence type="predicted"/>
<gene>
    <name evidence="2" type="ORF">ERS852511_03511</name>
</gene>
<evidence type="ECO:0000256" key="1">
    <source>
        <dbReference type="SAM" id="Phobius"/>
    </source>
</evidence>
<organism evidence="2 3">
    <name type="scientific">Bacteroides thetaiotaomicron</name>
    <dbReference type="NCBI Taxonomy" id="818"/>
    <lineage>
        <taxon>Bacteria</taxon>
        <taxon>Pseudomonadati</taxon>
        <taxon>Bacteroidota</taxon>
        <taxon>Bacteroidia</taxon>
        <taxon>Bacteroidales</taxon>
        <taxon>Bacteroidaceae</taxon>
        <taxon>Bacteroides</taxon>
    </lineage>
</organism>
<dbReference type="AlphaFoldDB" id="A0A174RRS7"/>
<accession>A0A174RRS7</accession>
<dbReference type="Proteomes" id="UP000095576">
    <property type="component" value="Unassembled WGS sequence"/>
</dbReference>
<keyword evidence="1" id="KW-0812">Transmembrane</keyword>
<protein>
    <submittedName>
        <fullName evidence="2">Uncharacterized protein</fullName>
    </submittedName>
</protein>
<sequence>MKNYGNYMNVYESMQLLTSSASLFLLATIPNFFLADF</sequence>
<dbReference type="EMBL" id="CZAP01000015">
    <property type="protein sequence ID" value="CUP88212.1"/>
    <property type="molecule type" value="Genomic_DNA"/>
</dbReference>
<evidence type="ECO:0000313" key="2">
    <source>
        <dbReference type="EMBL" id="CUP88212.1"/>
    </source>
</evidence>
<evidence type="ECO:0000313" key="3">
    <source>
        <dbReference type="Proteomes" id="UP000095576"/>
    </source>
</evidence>
<keyword evidence="1" id="KW-0472">Membrane</keyword>
<keyword evidence="1" id="KW-1133">Transmembrane helix</keyword>